<reference evidence="1 2" key="1">
    <citation type="journal article" date="2019" name="Genome Biol. Evol.">
        <title>Insights into the evolution of the New World diploid cottons (Gossypium, subgenus Houzingenia) based on genome sequencing.</title>
        <authorList>
            <person name="Grover C.E."/>
            <person name="Arick M.A. 2nd"/>
            <person name="Thrash A."/>
            <person name="Conover J.L."/>
            <person name="Sanders W.S."/>
            <person name="Peterson D.G."/>
            <person name="Frelichowski J.E."/>
            <person name="Scheffler J.A."/>
            <person name="Scheffler B.E."/>
            <person name="Wendel J.F."/>
        </authorList>
    </citation>
    <scope>NUCLEOTIDE SEQUENCE [LARGE SCALE GENOMIC DNA]</scope>
    <source>
        <strain evidence="1">157</strain>
        <tissue evidence="1">Leaf</tissue>
    </source>
</reference>
<name>A0A7J8NBI2_9ROSI</name>
<dbReference type="AlphaFoldDB" id="A0A7J8NBI2"/>
<dbReference type="EMBL" id="JABEZX010000013">
    <property type="protein sequence ID" value="MBA0574289.1"/>
    <property type="molecule type" value="Genomic_DNA"/>
</dbReference>
<comment type="caution">
    <text evidence="1">The sequence shown here is derived from an EMBL/GenBank/DDBJ whole genome shotgun (WGS) entry which is preliminary data.</text>
</comment>
<evidence type="ECO:0000313" key="1">
    <source>
        <dbReference type="EMBL" id="MBA0574289.1"/>
    </source>
</evidence>
<proteinExistence type="predicted"/>
<protein>
    <submittedName>
        <fullName evidence="1">Uncharacterized protein</fullName>
    </submittedName>
</protein>
<dbReference type="Proteomes" id="UP000593572">
    <property type="component" value="Unassembled WGS sequence"/>
</dbReference>
<accession>A0A7J8NBI2</accession>
<keyword evidence="2" id="KW-1185">Reference proteome</keyword>
<organism evidence="1 2">
    <name type="scientific">Gossypium lobatum</name>
    <dbReference type="NCBI Taxonomy" id="34289"/>
    <lineage>
        <taxon>Eukaryota</taxon>
        <taxon>Viridiplantae</taxon>
        <taxon>Streptophyta</taxon>
        <taxon>Embryophyta</taxon>
        <taxon>Tracheophyta</taxon>
        <taxon>Spermatophyta</taxon>
        <taxon>Magnoliopsida</taxon>
        <taxon>eudicotyledons</taxon>
        <taxon>Gunneridae</taxon>
        <taxon>Pentapetalae</taxon>
        <taxon>rosids</taxon>
        <taxon>malvids</taxon>
        <taxon>Malvales</taxon>
        <taxon>Malvaceae</taxon>
        <taxon>Malvoideae</taxon>
        <taxon>Gossypium</taxon>
    </lineage>
</organism>
<sequence>MRGAWLTTPELCGHGKRSIGGRNCHRKHVEDG</sequence>
<gene>
    <name evidence="1" type="ORF">Golob_001509</name>
</gene>
<evidence type="ECO:0000313" key="2">
    <source>
        <dbReference type="Proteomes" id="UP000593572"/>
    </source>
</evidence>